<dbReference type="Gramene" id="Pp3c27_6600V3.1">
    <property type="protein sequence ID" value="PAC:32951687.CDS.1"/>
    <property type="gene ID" value="Pp3c27_6600"/>
</dbReference>
<dbReference type="PaxDb" id="3218-PP1S214_51V6.1"/>
<dbReference type="EMBL" id="ABEU02000027">
    <property type="protein sequence ID" value="PNR26436.1"/>
    <property type="molecule type" value="Genomic_DNA"/>
</dbReference>
<reference evidence="2" key="3">
    <citation type="submission" date="2020-12" db="UniProtKB">
        <authorList>
            <consortium name="EnsemblPlants"/>
        </authorList>
    </citation>
    <scope>IDENTIFICATION</scope>
</reference>
<dbReference type="EnsemblPlants" id="Pp3c27_6600V3.2">
    <property type="protein sequence ID" value="PAC:32951688.CDS.1"/>
    <property type="gene ID" value="Pp3c27_6600"/>
</dbReference>
<reference evidence="1 3" key="2">
    <citation type="journal article" date="2018" name="Plant J.">
        <title>The Physcomitrella patens chromosome-scale assembly reveals moss genome structure and evolution.</title>
        <authorList>
            <person name="Lang D."/>
            <person name="Ullrich K.K."/>
            <person name="Murat F."/>
            <person name="Fuchs J."/>
            <person name="Jenkins J."/>
            <person name="Haas F.B."/>
            <person name="Piednoel M."/>
            <person name="Gundlach H."/>
            <person name="Van Bel M."/>
            <person name="Meyberg R."/>
            <person name="Vives C."/>
            <person name="Morata J."/>
            <person name="Symeonidi A."/>
            <person name="Hiss M."/>
            <person name="Muchero W."/>
            <person name="Kamisugi Y."/>
            <person name="Saleh O."/>
            <person name="Blanc G."/>
            <person name="Decker E.L."/>
            <person name="van Gessel N."/>
            <person name="Grimwood J."/>
            <person name="Hayes R.D."/>
            <person name="Graham S.W."/>
            <person name="Gunter L.E."/>
            <person name="McDaniel S.F."/>
            <person name="Hoernstein S.N.W."/>
            <person name="Larsson A."/>
            <person name="Li F.W."/>
            <person name="Perroud P.F."/>
            <person name="Phillips J."/>
            <person name="Ranjan P."/>
            <person name="Rokshar D.S."/>
            <person name="Rothfels C.J."/>
            <person name="Schneider L."/>
            <person name="Shu S."/>
            <person name="Stevenson D.W."/>
            <person name="Thummler F."/>
            <person name="Tillich M."/>
            <person name="Villarreal Aguilar J.C."/>
            <person name="Widiez T."/>
            <person name="Wong G.K."/>
            <person name="Wymore A."/>
            <person name="Zhang Y."/>
            <person name="Zimmer A.D."/>
            <person name="Quatrano R.S."/>
            <person name="Mayer K.F.X."/>
            <person name="Goodstein D."/>
            <person name="Casacuberta J.M."/>
            <person name="Vandepoele K."/>
            <person name="Reski R."/>
            <person name="Cuming A.C."/>
            <person name="Tuskan G.A."/>
            <person name="Maumus F."/>
            <person name="Salse J."/>
            <person name="Schmutz J."/>
            <person name="Rensing S.A."/>
        </authorList>
    </citation>
    <scope>NUCLEOTIDE SEQUENCE [LARGE SCALE GENOMIC DNA]</scope>
    <source>
        <strain evidence="2 3">cv. Gransden 2004</strain>
    </source>
</reference>
<evidence type="ECO:0000313" key="3">
    <source>
        <dbReference type="Proteomes" id="UP000006727"/>
    </source>
</evidence>
<keyword evidence="3" id="KW-1185">Reference proteome</keyword>
<proteinExistence type="predicted"/>
<accession>A0A2K1IAY6</accession>
<dbReference type="InParanoid" id="A0A2K1IAY6"/>
<reference evidence="1 3" key="1">
    <citation type="journal article" date="2008" name="Science">
        <title>The Physcomitrella genome reveals evolutionary insights into the conquest of land by plants.</title>
        <authorList>
            <person name="Rensing S."/>
            <person name="Lang D."/>
            <person name="Zimmer A."/>
            <person name="Terry A."/>
            <person name="Salamov A."/>
            <person name="Shapiro H."/>
            <person name="Nishiyama T."/>
            <person name="Perroud P.-F."/>
            <person name="Lindquist E."/>
            <person name="Kamisugi Y."/>
            <person name="Tanahashi T."/>
            <person name="Sakakibara K."/>
            <person name="Fujita T."/>
            <person name="Oishi K."/>
            <person name="Shin-I T."/>
            <person name="Kuroki Y."/>
            <person name="Toyoda A."/>
            <person name="Suzuki Y."/>
            <person name="Hashimoto A."/>
            <person name="Yamaguchi K."/>
            <person name="Sugano A."/>
            <person name="Kohara Y."/>
            <person name="Fujiyama A."/>
            <person name="Anterola A."/>
            <person name="Aoki S."/>
            <person name="Ashton N."/>
            <person name="Barbazuk W.B."/>
            <person name="Barker E."/>
            <person name="Bennetzen J."/>
            <person name="Bezanilla M."/>
            <person name="Blankenship R."/>
            <person name="Cho S.H."/>
            <person name="Dutcher S."/>
            <person name="Estelle M."/>
            <person name="Fawcett J.A."/>
            <person name="Gundlach H."/>
            <person name="Hanada K."/>
            <person name="Heyl A."/>
            <person name="Hicks K.A."/>
            <person name="Hugh J."/>
            <person name="Lohr M."/>
            <person name="Mayer K."/>
            <person name="Melkozernov A."/>
            <person name="Murata T."/>
            <person name="Nelson D."/>
            <person name="Pils B."/>
            <person name="Prigge M."/>
            <person name="Reiss B."/>
            <person name="Renner T."/>
            <person name="Rombauts S."/>
            <person name="Rushton P."/>
            <person name="Sanderfoot A."/>
            <person name="Schween G."/>
            <person name="Shiu S.-H."/>
            <person name="Stueber K."/>
            <person name="Theodoulou F.L."/>
            <person name="Tu H."/>
            <person name="Van de Peer Y."/>
            <person name="Verrier P.J."/>
            <person name="Waters E."/>
            <person name="Wood A."/>
            <person name="Yang L."/>
            <person name="Cove D."/>
            <person name="Cuming A."/>
            <person name="Hasebe M."/>
            <person name="Lucas S."/>
            <person name="Mishler D.B."/>
            <person name="Reski R."/>
            <person name="Grigoriev I."/>
            <person name="Quatrano R.S."/>
            <person name="Boore J.L."/>
        </authorList>
    </citation>
    <scope>NUCLEOTIDE SEQUENCE [LARGE SCALE GENOMIC DNA]</scope>
    <source>
        <strain evidence="2 3">cv. Gransden 2004</strain>
    </source>
</reference>
<gene>
    <name evidence="1" type="ORF">PHYPA_031011</name>
</gene>
<organism evidence="1">
    <name type="scientific">Physcomitrium patens</name>
    <name type="common">Spreading-leaved earth moss</name>
    <name type="synonym">Physcomitrella patens</name>
    <dbReference type="NCBI Taxonomy" id="3218"/>
    <lineage>
        <taxon>Eukaryota</taxon>
        <taxon>Viridiplantae</taxon>
        <taxon>Streptophyta</taxon>
        <taxon>Embryophyta</taxon>
        <taxon>Bryophyta</taxon>
        <taxon>Bryophytina</taxon>
        <taxon>Bryopsida</taxon>
        <taxon>Funariidae</taxon>
        <taxon>Funariales</taxon>
        <taxon>Funariaceae</taxon>
        <taxon>Physcomitrium</taxon>
    </lineage>
</organism>
<name>A0A2K1IAY6_PHYPA</name>
<protein>
    <submittedName>
        <fullName evidence="1 2">Uncharacterized protein</fullName>
    </submittedName>
</protein>
<evidence type="ECO:0000313" key="1">
    <source>
        <dbReference type="EMBL" id="PNR26436.1"/>
    </source>
</evidence>
<sequence>MSLRCHVFSGIEKQMLCRTLLLPFSSWALHLRKPVKAQFTLSIDAAHGVGTIHERLSR</sequence>
<evidence type="ECO:0000313" key="2">
    <source>
        <dbReference type="EnsemblPlants" id="PAC:32951687.CDS.1"/>
    </source>
</evidence>
<dbReference type="EnsemblPlants" id="Pp3c27_6600V3.1">
    <property type="protein sequence ID" value="PAC:32951687.CDS.1"/>
    <property type="gene ID" value="Pp3c27_6600"/>
</dbReference>
<dbReference type="Proteomes" id="UP000006727">
    <property type="component" value="Chromosome 27"/>
</dbReference>
<dbReference type="AlphaFoldDB" id="A0A2K1IAY6"/>
<dbReference type="Gramene" id="Pp3c27_6600V3.2">
    <property type="protein sequence ID" value="PAC:32951688.CDS.1"/>
    <property type="gene ID" value="Pp3c27_6600"/>
</dbReference>